<dbReference type="PROSITE" id="PS51450">
    <property type="entry name" value="LRR"/>
    <property type="match status" value="5"/>
</dbReference>
<dbReference type="GO" id="GO:1902412">
    <property type="term" value="P:regulation of mitotic cytokinesis"/>
    <property type="evidence" value="ECO:0007669"/>
    <property type="project" value="TreeGrafter"/>
</dbReference>
<feature type="region of interest" description="Disordered" evidence="3">
    <location>
        <begin position="126"/>
        <end position="145"/>
    </location>
</feature>
<protein>
    <recommendedName>
        <fullName evidence="6">Septation initiation network scaffold protein cdc11</fullName>
    </recommendedName>
</protein>
<dbReference type="Gene3D" id="3.80.10.10">
    <property type="entry name" value="Ribonuclease Inhibitor"/>
    <property type="match status" value="2"/>
</dbReference>
<feature type="region of interest" description="Disordered" evidence="3">
    <location>
        <begin position="1693"/>
        <end position="1725"/>
    </location>
</feature>
<feature type="compositionally biased region" description="Gly residues" evidence="3">
    <location>
        <begin position="1788"/>
        <end position="1802"/>
    </location>
</feature>
<feature type="compositionally biased region" description="Polar residues" evidence="3">
    <location>
        <begin position="689"/>
        <end position="701"/>
    </location>
</feature>
<comment type="caution">
    <text evidence="4">The sequence shown here is derived from an EMBL/GenBank/DDBJ whole genome shotgun (WGS) entry which is preliminary data.</text>
</comment>
<dbReference type="Pfam" id="PF13855">
    <property type="entry name" value="LRR_8"/>
    <property type="match status" value="1"/>
</dbReference>
<feature type="region of interest" description="Disordered" evidence="3">
    <location>
        <begin position="244"/>
        <end position="292"/>
    </location>
</feature>
<feature type="region of interest" description="Disordered" evidence="3">
    <location>
        <begin position="77"/>
        <end position="112"/>
    </location>
</feature>
<organism evidence="4 5">
    <name type="scientific">Dissophora globulifera</name>
    <dbReference type="NCBI Taxonomy" id="979702"/>
    <lineage>
        <taxon>Eukaryota</taxon>
        <taxon>Fungi</taxon>
        <taxon>Fungi incertae sedis</taxon>
        <taxon>Mucoromycota</taxon>
        <taxon>Mortierellomycotina</taxon>
        <taxon>Mortierellomycetes</taxon>
        <taxon>Mortierellales</taxon>
        <taxon>Mortierellaceae</taxon>
        <taxon>Dissophora</taxon>
    </lineage>
</organism>
<feature type="compositionally biased region" description="Polar residues" evidence="3">
    <location>
        <begin position="1484"/>
        <end position="1499"/>
    </location>
</feature>
<dbReference type="PANTHER" id="PTHR47566">
    <property type="match status" value="1"/>
</dbReference>
<feature type="compositionally biased region" description="Polar residues" evidence="3">
    <location>
        <begin position="163"/>
        <end position="175"/>
    </location>
</feature>
<feature type="region of interest" description="Disordered" evidence="3">
    <location>
        <begin position="1768"/>
        <end position="1816"/>
    </location>
</feature>
<dbReference type="GO" id="GO:0035591">
    <property type="term" value="F:signaling adaptor activity"/>
    <property type="evidence" value="ECO:0007669"/>
    <property type="project" value="TreeGrafter"/>
</dbReference>
<feature type="compositionally biased region" description="Basic and acidic residues" evidence="3">
    <location>
        <begin position="478"/>
        <end position="489"/>
    </location>
</feature>
<feature type="compositionally biased region" description="Low complexity" evidence="3">
    <location>
        <begin position="80"/>
        <end position="94"/>
    </location>
</feature>
<dbReference type="InterPro" id="IPR003591">
    <property type="entry name" value="Leu-rich_rpt_typical-subtyp"/>
</dbReference>
<feature type="compositionally biased region" description="Polar residues" evidence="3">
    <location>
        <begin position="1315"/>
        <end position="1330"/>
    </location>
</feature>
<evidence type="ECO:0000256" key="2">
    <source>
        <dbReference type="ARBA" id="ARBA00022737"/>
    </source>
</evidence>
<dbReference type="Proteomes" id="UP000738325">
    <property type="component" value="Unassembled WGS sequence"/>
</dbReference>
<keyword evidence="5" id="KW-1185">Reference proteome</keyword>
<dbReference type="InterPro" id="IPR032675">
    <property type="entry name" value="LRR_dom_sf"/>
</dbReference>
<reference evidence="4" key="1">
    <citation type="journal article" date="2020" name="Fungal Divers.">
        <title>Resolving the Mortierellaceae phylogeny through synthesis of multi-gene phylogenetics and phylogenomics.</title>
        <authorList>
            <person name="Vandepol N."/>
            <person name="Liber J."/>
            <person name="Desiro A."/>
            <person name="Na H."/>
            <person name="Kennedy M."/>
            <person name="Barry K."/>
            <person name="Grigoriev I.V."/>
            <person name="Miller A.N."/>
            <person name="O'Donnell K."/>
            <person name="Stajich J.E."/>
            <person name="Bonito G."/>
        </authorList>
    </citation>
    <scope>NUCLEOTIDE SEQUENCE</scope>
    <source>
        <strain evidence="4">REB-010B</strain>
    </source>
</reference>
<feature type="compositionally biased region" description="Acidic residues" evidence="3">
    <location>
        <begin position="1441"/>
        <end position="1450"/>
    </location>
</feature>
<feature type="compositionally biased region" description="Low complexity" evidence="3">
    <location>
        <begin position="266"/>
        <end position="279"/>
    </location>
</feature>
<sequence length="1816" mass="200957">MIGEPWSSQEIKDTWINVADEDAAAKSGPVNRWERRHSHVSDRHMNLGHMKLLSDETPPDDMDGSWGLDDLDDDHPLEFTTSHNNPAANTANTASRLNEQNDGNITKNNDHRAHGYVNMSKDANTQLRSQSRGASNSNSDADHQSGASFLSTLVKKTPPASRKTFTAASNENSNAKYPWRDSKHDTIFTDLVDGHEQVRQLRNQDGFSVTTPRPQSMAGRGGVPHDDPASEADLSLSDIIDACNKGDDSIDPSRLPKLKKARRRLAQLSPSGDMQQDDNYQQEDEDLVSSVAESPAARTFQNNQEAFKQQRYMRVIKAGMNIDPNDNRDLAPEEEEEEEDLAGTVELAPTPGPLHIKTALGPTRQPSGIPTSSRSSRFSYGSRHRSQGSRDTEIGDRGSTTSRDSVYRDSLSGSTLGSAGFHAQLEGMNKHEMANVLTAFKSAAVAQLFAALDAEDDNSRILPRNVNSKSLTPTGKQQKQEQQQERQQEEEVMHALQQSAVLDAVSAPVAPLEDTDATPRPKERVMLSSSKAVDSLLRRFNPENDLNRARQYATLANRGLAKQTSSFVEELANATAMKSATDISFKSTPSPISKESKRQGAGTSSQATSNQTGSSSSNPAITEQIRREVVFKIVSPIDKAVRDVAENTDIEVEEMGSLIASRGMENAFKSLEELDMSFDVRSVAGREAGSSTRQSGVNRPATTDDERVGEHLSAVRLPSRSTNRGEYSLKWENQLDNVEGSSHRDANTSIAFSTTNDAWGAPEEASFSHTKDRLVSYITGLHPYNEWEHVKTLDLTKKEVVSTIHLESMLTNLEVLILNDNQVTHLSGISRTVKTLQARSNLLSDITNFCHLVNLQYLDISHNDIEDLTGVSSLVHLRELMAEGNKIKSVSALQQMDGLIRLDVSHNLLTSLDFRWSKLQRLEFLNASHNKIEQLENMESLTGLIHVNLANNCIDDISLVQPLRRIRILRLSDNKLSVFDAKPFPGLRTLYLDDNRLQTLENCQNLTRLENFSARDQDGEGIAIDMTEFINSRKLYLSGNPIHALDFEMGFYRLEYLEICAGCLSELPLDFSSMFPNLRGLNLSYNELDSISALDGLHRLRRLIFVGNKLKSFHEVLLLLKRMRSLVTLDLRHNPLTSNMYPAMSIRQGSKYQDTYRTNQNTETEQDWRRRDVNFRRSLPDNLYVKRSVYRSAVIKSCKRLEWFDGGAIQVRERERTPNVLGDMLENYGWNYLASNRRDDDEDDEYEYEAGYEYDRAVDGYQQQQQVQESEWLYSQEQLMQAGQQGHFQDGEEEDDEEFDQDDRDPEDITDNSKRPGSSVDSGSLNGQPQNHHHQGSMLARFPVNSNQQQQQQPRRLRPNSRYQVASPSLQGPVLTSSKALLNATRPGANRLSSSSTASQQQQQFIGSPSRRLSKRRSMGSVEQRVDGATTMEQKQRGTGGEDDAGEDPAMEGSADKRSAVHSWMDEVNKVAQRKQRSPRVPPTSVTDVANTGAVSRSQQVRRRDMGSVNGGSRSGGSRPESQNDGRNEAYSNEAPETSTIAVANNSGGQDPSVLGTPVRRRASSSVGPRHKFSIPPPPIFQQQQQQQQGQDQNTHRLSMHSRGRSDGTSAPTLGSGGSAEAAAAGKPTSLGRRSNSQFRSGTFGYETGSVGLMSPMQQPHHQLTMSGPNGMTASGTILRSAHQRRRSFALYPMGTAPTSGSRRKEQIGIDQQQLQRGSPKPHLAVSAPPPMMSMSASAHMLTQSPMALSPGYFGTTHQNMQSPFGFGKAAAGTGTPGGRSMPNTPSRGGGRASRVSLGGGPQTLARDMERDEIVD</sequence>
<evidence type="ECO:0000256" key="1">
    <source>
        <dbReference type="ARBA" id="ARBA00022614"/>
    </source>
</evidence>
<dbReference type="EMBL" id="JAAAIP010000082">
    <property type="protein sequence ID" value="KAG0326414.1"/>
    <property type="molecule type" value="Genomic_DNA"/>
</dbReference>
<dbReference type="GO" id="GO:0061499">
    <property type="term" value="C:outer plaque of mitotic spindle pole body"/>
    <property type="evidence" value="ECO:0007669"/>
    <property type="project" value="TreeGrafter"/>
</dbReference>
<feature type="compositionally biased region" description="Basic and acidic residues" evidence="3">
    <location>
        <begin position="1807"/>
        <end position="1816"/>
    </location>
</feature>
<dbReference type="SMART" id="SM00365">
    <property type="entry name" value="LRR_SD22"/>
    <property type="match status" value="6"/>
</dbReference>
<feature type="region of interest" description="Disordered" evidence="3">
    <location>
        <begin position="460"/>
        <end position="489"/>
    </location>
</feature>
<feature type="region of interest" description="Disordered" evidence="3">
    <location>
        <begin position="1281"/>
        <end position="1644"/>
    </location>
</feature>
<feature type="compositionally biased region" description="Basic residues" evidence="3">
    <location>
        <begin position="1559"/>
        <end position="1573"/>
    </location>
</feature>
<feature type="compositionally biased region" description="Polar residues" evidence="3">
    <location>
        <begin position="201"/>
        <end position="214"/>
    </location>
</feature>
<feature type="compositionally biased region" description="Low complexity" evidence="3">
    <location>
        <begin position="372"/>
        <end position="381"/>
    </location>
</feature>
<feature type="compositionally biased region" description="Polar residues" evidence="3">
    <location>
        <begin position="95"/>
        <end position="107"/>
    </location>
</feature>
<dbReference type="GO" id="GO:0031028">
    <property type="term" value="P:septation initiation signaling"/>
    <property type="evidence" value="ECO:0007669"/>
    <property type="project" value="TreeGrafter"/>
</dbReference>
<feature type="region of interest" description="Disordered" evidence="3">
    <location>
        <begin position="685"/>
        <end position="709"/>
    </location>
</feature>
<feature type="compositionally biased region" description="Acidic residues" evidence="3">
    <location>
        <begin position="1291"/>
        <end position="1310"/>
    </location>
</feature>
<feature type="region of interest" description="Disordered" evidence="3">
    <location>
        <begin position="320"/>
        <end position="411"/>
    </location>
</feature>
<feature type="region of interest" description="Disordered" evidence="3">
    <location>
        <begin position="201"/>
        <end position="231"/>
    </location>
</feature>
<dbReference type="SMART" id="SM00369">
    <property type="entry name" value="LRR_TYP"/>
    <property type="match status" value="8"/>
</dbReference>
<evidence type="ECO:0000256" key="3">
    <source>
        <dbReference type="SAM" id="MobiDB-lite"/>
    </source>
</evidence>
<evidence type="ECO:0000313" key="4">
    <source>
        <dbReference type="EMBL" id="KAG0326414.1"/>
    </source>
</evidence>
<feature type="compositionally biased region" description="Polar residues" evidence="3">
    <location>
        <begin position="1361"/>
        <end position="1380"/>
    </location>
</feature>
<dbReference type="InterPro" id="IPR052574">
    <property type="entry name" value="CDIRP"/>
</dbReference>
<evidence type="ECO:0000313" key="5">
    <source>
        <dbReference type="Proteomes" id="UP000738325"/>
    </source>
</evidence>
<feature type="compositionally biased region" description="Polar residues" evidence="3">
    <location>
        <begin position="1535"/>
        <end position="1550"/>
    </location>
</feature>
<dbReference type="PANTHER" id="PTHR47566:SF1">
    <property type="entry name" value="PROTEIN NUD1"/>
    <property type="match status" value="1"/>
</dbReference>
<keyword evidence="1" id="KW-0433">Leucine-rich repeat</keyword>
<feature type="compositionally biased region" description="Basic residues" evidence="3">
    <location>
        <begin position="256"/>
        <end position="265"/>
    </location>
</feature>
<feature type="compositionally biased region" description="Polar residues" evidence="3">
    <location>
        <begin position="601"/>
        <end position="621"/>
    </location>
</feature>
<gene>
    <name evidence="4" type="ORF">BGZ99_009555</name>
</gene>
<dbReference type="InterPro" id="IPR001611">
    <property type="entry name" value="Leu-rich_rpt"/>
</dbReference>
<feature type="compositionally biased region" description="Low complexity" evidence="3">
    <location>
        <begin position="1393"/>
        <end position="1404"/>
    </location>
</feature>
<feature type="compositionally biased region" description="Polar residues" evidence="3">
    <location>
        <begin position="465"/>
        <end position="475"/>
    </location>
</feature>
<feature type="compositionally biased region" description="Low complexity" evidence="3">
    <location>
        <begin position="1582"/>
        <end position="1593"/>
    </location>
</feature>
<accession>A0A9P6RT91</accession>
<evidence type="ECO:0008006" key="6">
    <source>
        <dbReference type="Google" id="ProtNLM"/>
    </source>
</evidence>
<proteinExistence type="predicted"/>
<feature type="region of interest" description="Disordered" evidence="3">
    <location>
        <begin position="582"/>
        <end position="621"/>
    </location>
</feature>
<feature type="compositionally biased region" description="Polar residues" evidence="3">
    <location>
        <begin position="1632"/>
        <end position="1641"/>
    </location>
</feature>
<name>A0A9P6RT91_9FUNG</name>
<dbReference type="SUPFAM" id="SSF52058">
    <property type="entry name" value="L domain-like"/>
    <property type="match status" value="1"/>
</dbReference>
<dbReference type="OrthoDB" id="7451790at2759"/>
<keyword evidence="2" id="KW-0677">Repeat</keyword>
<feature type="compositionally biased region" description="Basic and acidic residues" evidence="3">
    <location>
        <begin position="1454"/>
        <end position="1469"/>
    </location>
</feature>
<dbReference type="InterPro" id="IPR025875">
    <property type="entry name" value="Leu-rich_rpt_4"/>
</dbReference>
<feature type="compositionally biased region" description="Acidic residues" evidence="3">
    <location>
        <begin position="332"/>
        <end position="341"/>
    </location>
</feature>
<feature type="region of interest" description="Disordered" evidence="3">
    <location>
        <begin position="157"/>
        <end position="180"/>
    </location>
</feature>
<feature type="compositionally biased region" description="Polar residues" evidence="3">
    <location>
        <begin position="582"/>
        <end position="593"/>
    </location>
</feature>
<dbReference type="Pfam" id="PF12799">
    <property type="entry name" value="LRR_4"/>
    <property type="match status" value="1"/>
</dbReference>